<dbReference type="AlphaFoldDB" id="A0A0A9HJB3"/>
<evidence type="ECO:0000313" key="1">
    <source>
        <dbReference type="EMBL" id="JAE37240.1"/>
    </source>
</evidence>
<name>A0A0A9HJB3_ARUDO</name>
<dbReference type="EMBL" id="GBRH01160656">
    <property type="protein sequence ID" value="JAE37240.1"/>
    <property type="molecule type" value="Transcribed_RNA"/>
</dbReference>
<protein>
    <submittedName>
        <fullName evidence="1">Uncharacterized protein</fullName>
    </submittedName>
</protein>
<reference evidence="1" key="1">
    <citation type="submission" date="2014-09" db="EMBL/GenBank/DDBJ databases">
        <authorList>
            <person name="Magalhaes I.L.F."/>
            <person name="Oliveira U."/>
            <person name="Santos F.R."/>
            <person name="Vidigal T.H.D.A."/>
            <person name="Brescovit A.D."/>
            <person name="Santos A.J."/>
        </authorList>
    </citation>
    <scope>NUCLEOTIDE SEQUENCE</scope>
    <source>
        <tissue evidence="1">Shoot tissue taken approximately 20 cm above the soil surface</tissue>
    </source>
</reference>
<accession>A0A0A9HJB3</accession>
<sequence>MAFCCVSCEVTVSSYFALILLCAFN</sequence>
<proteinExistence type="predicted"/>
<reference evidence="1" key="2">
    <citation type="journal article" date="2015" name="Data Brief">
        <title>Shoot transcriptome of the giant reed, Arundo donax.</title>
        <authorList>
            <person name="Barrero R.A."/>
            <person name="Guerrero F.D."/>
            <person name="Moolhuijzen P."/>
            <person name="Goolsby J.A."/>
            <person name="Tidwell J."/>
            <person name="Bellgard S.E."/>
            <person name="Bellgard M.I."/>
        </authorList>
    </citation>
    <scope>NUCLEOTIDE SEQUENCE</scope>
    <source>
        <tissue evidence="1">Shoot tissue taken approximately 20 cm above the soil surface</tissue>
    </source>
</reference>
<organism evidence="1">
    <name type="scientific">Arundo donax</name>
    <name type="common">Giant reed</name>
    <name type="synonym">Donax arundinaceus</name>
    <dbReference type="NCBI Taxonomy" id="35708"/>
    <lineage>
        <taxon>Eukaryota</taxon>
        <taxon>Viridiplantae</taxon>
        <taxon>Streptophyta</taxon>
        <taxon>Embryophyta</taxon>
        <taxon>Tracheophyta</taxon>
        <taxon>Spermatophyta</taxon>
        <taxon>Magnoliopsida</taxon>
        <taxon>Liliopsida</taxon>
        <taxon>Poales</taxon>
        <taxon>Poaceae</taxon>
        <taxon>PACMAD clade</taxon>
        <taxon>Arundinoideae</taxon>
        <taxon>Arundineae</taxon>
        <taxon>Arundo</taxon>
    </lineage>
</organism>